<evidence type="ECO:0000259" key="2">
    <source>
        <dbReference type="Pfam" id="PF13439"/>
    </source>
</evidence>
<accession>A0A5P6P3W5</accession>
<organism evidence="3 4">
    <name type="scientific">Bradyrhizobium betae</name>
    <dbReference type="NCBI Taxonomy" id="244734"/>
    <lineage>
        <taxon>Bacteria</taxon>
        <taxon>Pseudomonadati</taxon>
        <taxon>Pseudomonadota</taxon>
        <taxon>Alphaproteobacteria</taxon>
        <taxon>Hyphomicrobiales</taxon>
        <taxon>Nitrobacteraceae</taxon>
        <taxon>Bradyrhizobium</taxon>
    </lineage>
</organism>
<feature type="domain" description="Glycosyl transferase family 1" evidence="1">
    <location>
        <begin position="186"/>
        <end position="343"/>
    </location>
</feature>
<dbReference type="InterPro" id="IPR001296">
    <property type="entry name" value="Glyco_trans_1"/>
</dbReference>
<dbReference type="SUPFAM" id="SSF53756">
    <property type="entry name" value="UDP-Glycosyltransferase/glycogen phosphorylase"/>
    <property type="match status" value="1"/>
</dbReference>
<evidence type="ECO:0000259" key="1">
    <source>
        <dbReference type="Pfam" id="PF00534"/>
    </source>
</evidence>
<name>A0A5P6P3W5_9BRAD</name>
<dbReference type="PANTHER" id="PTHR45947">
    <property type="entry name" value="SULFOQUINOVOSYL TRANSFERASE SQD2"/>
    <property type="match status" value="1"/>
</dbReference>
<evidence type="ECO:0000313" key="4">
    <source>
        <dbReference type="Proteomes" id="UP000325641"/>
    </source>
</evidence>
<dbReference type="OrthoDB" id="9790710at2"/>
<dbReference type="Proteomes" id="UP000325641">
    <property type="component" value="Chromosome"/>
</dbReference>
<sequence>MKVLHFYKTSLPDTVGGVQLCIDQLATGLARRGVDVDLLALSTKPGKLAPLDRNDYRIHRVRQSFEIASTGFSLTAARRFLHLMQDADIVHFHYPWPFMDVIHLLLSQGKPSVVTYHSDIIRQKHLLKIYRPLADRFLRKVDRIVATSPDYLQTSAVLQRYADKVRVIPIGIDPQSYPSPRPQAVRAWRERLGEGFFLFIGVLRYYKGLAFLIEAAKLTGLPTVIVGTGPMERRLRQQARGGSPIVFLGSLSEEDKAAVLSLCGALVLPSHLRAEAFGVALLEGGLHAKPLITTAIGTGTSHINQADITGLVVPPADSQALAAAMRRLKDDPPLAAQMGQRALERCRTLFGAEAMADAYIDLYRDVLAERANA</sequence>
<keyword evidence="3" id="KW-0808">Transferase</keyword>
<dbReference type="PANTHER" id="PTHR45947:SF3">
    <property type="entry name" value="SULFOQUINOVOSYL TRANSFERASE SQD2"/>
    <property type="match status" value="1"/>
</dbReference>
<dbReference type="Pfam" id="PF00534">
    <property type="entry name" value="Glycos_transf_1"/>
    <property type="match status" value="1"/>
</dbReference>
<dbReference type="Gene3D" id="3.40.50.2000">
    <property type="entry name" value="Glycogen Phosphorylase B"/>
    <property type="match status" value="2"/>
</dbReference>
<dbReference type="InterPro" id="IPR050194">
    <property type="entry name" value="Glycosyltransferase_grp1"/>
</dbReference>
<protein>
    <submittedName>
        <fullName evidence="3">Glycosyltransferase</fullName>
    </submittedName>
</protein>
<dbReference type="AlphaFoldDB" id="A0A5P6P3W5"/>
<feature type="domain" description="Glycosyltransferase subfamily 4-like N-terminal" evidence="2">
    <location>
        <begin position="15"/>
        <end position="175"/>
    </location>
</feature>
<gene>
    <name evidence="3" type="ORF">F8237_11980</name>
</gene>
<dbReference type="EMBL" id="CP044543">
    <property type="protein sequence ID" value="QFI73052.1"/>
    <property type="molecule type" value="Genomic_DNA"/>
</dbReference>
<reference evidence="4" key="1">
    <citation type="submission" date="2019-10" db="EMBL/GenBank/DDBJ databases">
        <title>Complete Genome Sequence of Bradyrhizobium betae type strain PL7HG1T.</title>
        <authorList>
            <person name="Bromfield E.S.P."/>
            <person name="Cloutier S."/>
        </authorList>
    </citation>
    <scope>NUCLEOTIDE SEQUENCE [LARGE SCALE GENOMIC DNA]</scope>
    <source>
        <strain evidence="4">PL7HG1</strain>
    </source>
</reference>
<dbReference type="Pfam" id="PF13439">
    <property type="entry name" value="Glyco_transf_4"/>
    <property type="match status" value="1"/>
</dbReference>
<dbReference type="GO" id="GO:0016757">
    <property type="term" value="F:glycosyltransferase activity"/>
    <property type="evidence" value="ECO:0007669"/>
    <property type="project" value="InterPro"/>
</dbReference>
<dbReference type="KEGG" id="bbet:F8237_11980"/>
<dbReference type="RefSeq" id="WP_151644871.1">
    <property type="nucleotide sequence ID" value="NZ_CP044543.1"/>
</dbReference>
<evidence type="ECO:0000313" key="3">
    <source>
        <dbReference type="EMBL" id="QFI73052.1"/>
    </source>
</evidence>
<proteinExistence type="predicted"/>
<dbReference type="InterPro" id="IPR028098">
    <property type="entry name" value="Glyco_trans_4-like_N"/>
</dbReference>